<name>A0AC60QNK4_IXOPE</name>
<evidence type="ECO:0000313" key="1">
    <source>
        <dbReference type="EMBL" id="KAG0437576.1"/>
    </source>
</evidence>
<reference evidence="1 2" key="1">
    <citation type="journal article" date="2020" name="Cell">
        <title>Large-Scale Comparative Analyses of Tick Genomes Elucidate Their Genetic Diversity and Vector Capacities.</title>
        <authorList>
            <consortium name="Tick Genome and Microbiome Consortium (TIGMIC)"/>
            <person name="Jia N."/>
            <person name="Wang J."/>
            <person name="Shi W."/>
            <person name="Du L."/>
            <person name="Sun Y."/>
            <person name="Zhan W."/>
            <person name="Jiang J.F."/>
            <person name="Wang Q."/>
            <person name="Zhang B."/>
            <person name="Ji P."/>
            <person name="Bell-Sakyi L."/>
            <person name="Cui X.M."/>
            <person name="Yuan T.T."/>
            <person name="Jiang B.G."/>
            <person name="Yang W.F."/>
            <person name="Lam T.T."/>
            <person name="Chang Q.C."/>
            <person name="Ding S.J."/>
            <person name="Wang X.J."/>
            <person name="Zhu J.G."/>
            <person name="Ruan X.D."/>
            <person name="Zhao L."/>
            <person name="Wei J.T."/>
            <person name="Ye R.Z."/>
            <person name="Que T.C."/>
            <person name="Du C.H."/>
            <person name="Zhou Y.H."/>
            <person name="Cheng J.X."/>
            <person name="Dai P.F."/>
            <person name="Guo W.B."/>
            <person name="Han X.H."/>
            <person name="Huang E.J."/>
            <person name="Li L.F."/>
            <person name="Wei W."/>
            <person name="Gao Y.C."/>
            <person name="Liu J.Z."/>
            <person name="Shao H.Z."/>
            <person name="Wang X."/>
            <person name="Wang C.C."/>
            <person name="Yang T.C."/>
            <person name="Huo Q.B."/>
            <person name="Li W."/>
            <person name="Chen H.Y."/>
            <person name="Chen S.E."/>
            <person name="Zhou L.G."/>
            <person name="Ni X.B."/>
            <person name="Tian J.H."/>
            <person name="Sheng Y."/>
            <person name="Liu T."/>
            <person name="Pan Y.S."/>
            <person name="Xia L.Y."/>
            <person name="Li J."/>
            <person name="Zhao F."/>
            <person name="Cao W.C."/>
        </authorList>
    </citation>
    <scope>NUCLEOTIDE SEQUENCE [LARGE SCALE GENOMIC DNA]</scope>
    <source>
        <strain evidence="1">Iper-2018</strain>
    </source>
</reference>
<gene>
    <name evidence="1" type="ORF">HPB47_017381</name>
</gene>
<comment type="caution">
    <text evidence="1">The sequence shown here is derived from an EMBL/GenBank/DDBJ whole genome shotgun (WGS) entry which is preliminary data.</text>
</comment>
<keyword evidence="2" id="KW-1185">Reference proteome</keyword>
<dbReference type="EMBL" id="JABSTQ010006279">
    <property type="protein sequence ID" value="KAG0437576.1"/>
    <property type="molecule type" value="Genomic_DNA"/>
</dbReference>
<evidence type="ECO:0000313" key="2">
    <source>
        <dbReference type="Proteomes" id="UP000805193"/>
    </source>
</evidence>
<proteinExistence type="predicted"/>
<dbReference type="Proteomes" id="UP000805193">
    <property type="component" value="Unassembled WGS sequence"/>
</dbReference>
<protein>
    <submittedName>
        <fullName evidence="1">Uncharacterized protein</fullName>
    </submittedName>
</protein>
<accession>A0AC60QNK4</accession>
<organism evidence="1 2">
    <name type="scientific">Ixodes persulcatus</name>
    <name type="common">Taiga tick</name>
    <dbReference type="NCBI Taxonomy" id="34615"/>
    <lineage>
        <taxon>Eukaryota</taxon>
        <taxon>Metazoa</taxon>
        <taxon>Ecdysozoa</taxon>
        <taxon>Arthropoda</taxon>
        <taxon>Chelicerata</taxon>
        <taxon>Arachnida</taxon>
        <taxon>Acari</taxon>
        <taxon>Parasitiformes</taxon>
        <taxon>Ixodida</taxon>
        <taxon>Ixodoidea</taxon>
        <taxon>Ixodidae</taxon>
        <taxon>Ixodinae</taxon>
        <taxon>Ixodes</taxon>
    </lineage>
</organism>
<sequence>MTSRALVGLPSNYKELEAEFERIEQHELVTCSSYDYVRDSSISPKTPPPRDRKPETPEPEVRDIASIPETVEDGQQSGSSAGGVEQGTSVEDKSYRKKVSRWLYDTEVPGTMNDRDDPQGPKIHSRSSSSLPQIDALSSGDEFQPSTSGLSSSTLTRADVLTKRRERIKTSQSLLEDRRRGGTLKVVTGSFKRIKKASSLPERLSLVGPLTRVNVSSQKRHMSLPTALTKRAFTLSGLLREAVDTENPLLNRPAGSISDLNPPLSMARRMGQERMNLDYSEIQNYTFRGVEGSSDPRKSLKSATRKDVSPTQSLRSETLSEPGKERTHRGVTPFWQSTPKSIDLKRDSKGRFKSGLQNLDNARRDSSQNVVVEAPRPLLASTEEAGPSRSLVARNPTAAAGLEVASPSFHPRTSNLAQTTHQVPSGTGMVQRTPLGHFHMTSMGVVSTERGSSHSAGVSRMSVMGSSLLKRLVVRYVQGNHCLKERVLMSGAPSEIEALSNLSQSCASTSLSLVAPRDQSGAPTGPETTAGDTFAHLLGMCGQERPLTFEDALQLVDLTKCSKAGEGSHGDVFVVVREQERSVVKVIPIDVEKANEPGSTASQGILELVICRSLSDLRFNLVNSCSTFIELKGAFVVRGPYHPTFLACWKKYDARWCSGNPNPETFDDDQIYLLLECAFGGKTLDGFMAESVFVQVSCALAVAEAHTEFEHRDLHCDNVLVRPCPARTLQFTLGGRAVAVPSRGIEVSIIDFDLSRMQYGGSVVFMDLSKDSAQFRGTGSLQYDVYRSMKRHNGQHTERLRATYSTRTAHLINAIHVDWSQTPIIRVVWTTAHLGLSGNESAHALARSWVLPPPFLLGKLYGKKLKKQQLLLHEPTGSGRPTRSPGLRAPTGDHKGLPLLNQ</sequence>